<sequence>MHRFSNVHKTNTEIESLLRSNDIPKKYRWYPFLVSELEADLSHGIFDRLNLTIKKNIAYSLQYLEYIDLQLSELQFSDSLYCMLYKNYIITAAAIVESVFYHILFYYKKLKYQLYGKPILHDVKTYKEGEKTFVKVEGHKEKLNSPKEAVQDFHFLIISVLEGNYLNITDSKVARSYISYCKELRKRVHLHLNQEAWTSDYHIFSHKEYALVRYVLYRILSDPLFGREKQLIFPELEQESLNVIIKNRYNYNNG</sequence>
<accession>A0AC61RK85</accession>
<comment type="caution">
    <text evidence="1">The sequence shown here is derived from an EMBL/GenBank/DDBJ whole genome shotgun (WGS) entry which is preliminary data.</text>
</comment>
<dbReference type="EMBL" id="SRYB01000022">
    <property type="protein sequence ID" value="TGY77630.1"/>
    <property type="molecule type" value="Genomic_DNA"/>
</dbReference>
<gene>
    <name evidence="1" type="ORF">E5331_13710</name>
</gene>
<evidence type="ECO:0000313" key="2">
    <source>
        <dbReference type="Proteomes" id="UP000306319"/>
    </source>
</evidence>
<reference evidence="1" key="1">
    <citation type="submission" date="2019-04" db="EMBL/GenBank/DDBJ databases">
        <title>Microbes associate with the intestines of laboratory mice.</title>
        <authorList>
            <person name="Navarre W."/>
            <person name="Wong E."/>
            <person name="Huang K."/>
            <person name="Tropini C."/>
            <person name="Ng K."/>
            <person name="Yu B."/>
        </authorList>
    </citation>
    <scope>NUCLEOTIDE SEQUENCE</scope>
    <source>
        <strain evidence="1">NM04_E33</strain>
    </source>
</reference>
<dbReference type="Proteomes" id="UP000306319">
    <property type="component" value="Unassembled WGS sequence"/>
</dbReference>
<organism evidence="1 2">
    <name type="scientific">Lepagella muris</name>
    <dbReference type="NCBI Taxonomy" id="3032870"/>
    <lineage>
        <taxon>Bacteria</taxon>
        <taxon>Pseudomonadati</taxon>
        <taxon>Bacteroidota</taxon>
        <taxon>Bacteroidia</taxon>
        <taxon>Bacteroidales</taxon>
        <taxon>Muribaculaceae</taxon>
        <taxon>Lepagella</taxon>
    </lineage>
</organism>
<proteinExistence type="predicted"/>
<evidence type="ECO:0000313" key="1">
    <source>
        <dbReference type="EMBL" id="TGY77630.1"/>
    </source>
</evidence>
<keyword evidence="2" id="KW-1185">Reference proteome</keyword>
<protein>
    <submittedName>
        <fullName evidence="1">Uncharacterized protein</fullName>
    </submittedName>
</protein>
<name>A0AC61RK85_9BACT</name>